<organism evidence="4 5">
    <name type="scientific">Novosphingobium pentaromativorans US6-1</name>
    <dbReference type="NCBI Taxonomy" id="1088721"/>
    <lineage>
        <taxon>Bacteria</taxon>
        <taxon>Pseudomonadati</taxon>
        <taxon>Pseudomonadota</taxon>
        <taxon>Alphaproteobacteria</taxon>
        <taxon>Sphingomonadales</taxon>
        <taxon>Sphingomonadaceae</taxon>
        <taxon>Novosphingobium</taxon>
    </lineage>
</organism>
<dbReference type="GO" id="GO:0046872">
    <property type="term" value="F:metal ion binding"/>
    <property type="evidence" value="ECO:0007669"/>
    <property type="project" value="UniProtKB-KW"/>
</dbReference>
<dbReference type="eggNOG" id="COG0179">
    <property type="taxonomic scope" value="Bacteria"/>
</dbReference>
<keyword evidence="2" id="KW-0479">Metal-binding</keyword>
<dbReference type="InterPro" id="IPR036663">
    <property type="entry name" value="Fumarylacetoacetase_C_sf"/>
</dbReference>
<sequence>MIGLWILTRDDFSDFRADAPEMRIGDAVVQTICLEPMIFDVPPLIAFCSIWTQLPLGDEIATGTPVGASAFRQSPIWPKAGNTVAVTAKGLGSSGNSVIAER</sequence>
<keyword evidence="5" id="KW-1185">Reference proteome</keyword>
<dbReference type="AlphaFoldDB" id="G6EH32"/>
<comment type="similarity">
    <text evidence="1">Belongs to the FAH family.</text>
</comment>
<accession>G6EH32</accession>
<dbReference type="GO" id="GO:0003824">
    <property type="term" value="F:catalytic activity"/>
    <property type="evidence" value="ECO:0007669"/>
    <property type="project" value="InterPro"/>
</dbReference>
<evidence type="ECO:0000313" key="4">
    <source>
        <dbReference type="EMBL" id="EHJ59321.1"/>
    </source>
</evidence>
<dbReference type="Pfam" id="PF01557">
    <property type="entry name" value="FAA_hydrolase"/>
    <property type="match status" value="1"/>
</dbReference>
<proteinExistence type="inferred from homology"/>
<dbReference type="Gene3D" id="3.90.850.10">
    <property type="entry name" value="Fumarylacetoacetase-like, C-terminal domain"/>
    <property type="match status" value="1"/>
</dbReference>
<dbReference type="InterPro" id="IPR011234">
    <property type="entry name" value="Fumarylacetoacetase-like_C"/>
</dbReference>
<evidence type="ECO:0000259" key="3">
    <source>
        <dbReference type="Pfam" id="PF01557"/>
    </source>
</evidence>
<dbReference type="InterPro" id="IPR051121">
    <property type="entry name" value="FAH"/>
</dbReference>
<evidence type="ECO:0000256" key="1">
    <source>
        <dbReference type="ARBA" id="ARBA00010211"/>
    </source>
</evidence>
<protein>
    <recommendedName>
        <fullName evidence="3">Fumarylacetoacetase-like C-terminal domain-containing protein</fullName>
    </recommendedName>
</protein>
<dbReference type="PANTHER" id="PTHR42796:SF4">
    <property type="entry name" value="FUMARYLACETOACETATE HYDROLASE DOMAIN-CONTAINING PROTEIN 2A"/>
    <property type="match status" value="1"/>
</dbReference>
<evidence type="ECO:0000313" key="5">
    <source>
        <dbReference type="Proteomes" id="UP000004030"/>
    </source>
</evidence>
<name>G6EH32_9SPHN</name>
<reference evidence="4 5" key="1">
    <citation type="journal article" date="2012" name="J. Bacteriol.">
        <title>Genome sequence of benzo(a)pyrene-degrading bacterium Novosphingobium pentaromativorans US6-1.</title>
        <authorList>
            <person name="Luo Y.R."/>
            <person name="Kang S.G."/>
            <person name="Kim S.J."/>
            <person name="Kim M.R."/>
            <person name="Li N."/>
            <person name="Lee J.H."/>
            <person name="Kwon K.K."/>
        </authorList>
    </citation>
    <scope>NUCLEOTIDE SEQUENCE [LARGE SCALE GENOMIC DNA]</scope>
    <source>
        <strain evidence="4 5">US6-1</strain>
    </source>
</reference>
<dbReference type="SUPFAM" id="SSF56529">
    <property type="entry name" value="FAH"/>
    <property type="match status" value="1"/>
</dbReference>
<comment type="caution">
    <text evidence="4">The sequence shown here is derived from an EMBL/GenBank/DDBJ whole genome shotgun (WGS) entry which is preliminary data.</text>
</comment>
<evidence type="ECO:0000256" key="2">
    <source>
        <dbReference type="ARBA" id="ARBA00022723"/>
    </source>
</evidence>
<dbReference type="EMBL" id="AGFM01000058">
    <property type="protein sequence ID" value="EHJ59321.1"/>
    <property type="molecule type" value="Genomic_DNA"/>
</dbReference>
<gene>
    <name evidence="4" type="ORF">NSU_3653</name>
</gene>
<dbReference type="PATRIC" id="fig|1088721.3.peg.3601"/>
<dbReference type="GO" id="GO:0044281">
    <property type="term" value="P:small molecule metabolic process"/>
    <property type="evidence" value="ECO:0007669"/>
    <property type="project" value="UniProtKB-ARBA"/>
</dbReference>
<dbReference type="PANTHER" id="PTHR42796">
    <property type="entry name" value="FUMARYLACETOACETATE HYDROLASE DOMAIN-CONTAINING PROTEIN 2A-RELATED"/>
    <property type="match status" value="1"/>
</dbReference>
<dbReference type="Proteomes" id="UP000004030">
    <property type="component" value="Unassembled WGS sequence"/>
</dbReference>
<dbReference type="RefSeq" id="WP_007014561.1">
    <property type="nucleotide sequence ID" value="NZ_AGFM01000058.1"/>
</dbReference>
<feature type="domain" description="Fumarylacetoacetase-like C-terminal" evidence="3">
    <location>
        <begin position="2"/>
        <end position="98"/>
    </location>
</feature>